<feature type="transmembrane region" description="Helical" evidence="1">
    <location>
        <begin position="6"/>
        <end position="31"/>
    </location>
</feature>
<protein>
    <submittedName>
        <fullName evidence="2">Uncharacterized protein</fullName>
    </submittedName>
</protein>
<dbReference type="RefSeq" id="WP_061918928.1">
    <property type="nucleotide sequence ID" value="NZ_JBEYBH010000001.1"/>
</dbReference>
<feature type="transmembrane region" description="Helical" evidence="1">
    <location>
        <begin position="43"/>
        <end position="60"/>
    </location>
</feature>
<keyword evidence="1" id="KW-1133">Transmembrane helix</keyword>
<dbReference type="OrthoDB" id="9918249at2"/>
<keyword evidence="3" id="KW-1185">Reference proteome</keyword>
<proteinExistence type="predicted"/>
<evidence type="ECO:0000313" key="2">
    <source>
        <dbReference type="EMBL" id="KUN87772.1"/>
    </source>
</evidence>
<dbReference type="EMBL" id="LMWX01000013">
    <property type="protein sequence ID" value="KUN87772.1"/>
    <property type="molecule type" value="Genomic_DNA"/>
</dbReference>
<evidence type="ECO:0000313" key="3">
    <source>
        <dbReference type="Proteomes" id="UP000053024"/>
    </source>
</evidence>
<sequence>MLHVISLVAVAAVVVLYAVTGVLALTTGRAVPWQRGYILRPRLWGSGALLFGAGMGLARYGSTVHDLTAADIVFPCSLLMLVCGGVMQYIGQRVGRVRT</sequence>
<accession>A0A101T8E7</accession>
<gene>
    <name evidence="2" type="ORF">AQJ66_09060</name>
</gene>
<organism evidence="2 3">
    <name type="scientific">Streptomyces bungoensis</name>
    <dbReference type="NCBI Taxonomy" id="285568"/>
    <lineage>
        <taxon>Bacteria</taxon>
        <taxon>Bacillati</taxon>
        <taxon>Actinomycetota</taxon>
        <taxon>Actinomycetes</taxon>
        <taxon>Kitasatosporales</taxon>
        <taxon>Streptomycetaceae</taxon>
        <taxon>Streptomyces</taxon>
    </lineage>
</organism>
<dbReference type="STRING" id="285568.AQJ66_09060"/>
<feature type="transmembrane region" description="Helical" evidence="1">
    <location>
        <begin position="72"/>
        <end position="91"/>
    </location>
</feature>
<evidence type="ECO:0000256" key="1">
    <source>
        <dbReference type="SAM" id="Phobius"/>
    </source>
</evidence>
<dbReference type="AlphaFoldDB" id="A0A101T8E7"/>
<keyword evidence="1" id="KW-0812">Transmembrane</keyword>
<keyword evidence="1" id="KW-0472">Membrane</keyword>
<dbReference type="Proteomes" id="UP000053024">
    <property type="component" value="Unassembled WGS sequence"/>
</dbReference>
<reference evidence="2 3" key="1">
    <citation type="submission" date="2015-10" db="EMBL/GenBank/DDBJ databases">
        <title>Draft genome sequence of Streptomyces bungoensis DSM 41781, type strain for the species Streptomyces bungoensis.</title>
        <authorList>
            <person name="Ruckert C."/>
            <person name="Winkler A."/>
            <person name="Kalinowski J."/>
            <person name="Kampfer P."/>
            <person name="Glaeser S."/>
        </authorList>
    </citation>
    <scope>NUCLEOTIDE SEQUENCE [LARGE SCALE GENOMIC DNA]</scope>
    <source>
        <strain evidence="2 3">DSM 41781</strain>
    </source>
</reference>
<comment type="caution">
    <text evidence="2">The sequence shown here is derived from an EMBL/GenBank/DDBJ whole genome shotgun (WGS) entry which is preliminary data.</text>
</comment>
<name>A0A101T8E7_9ACTN</name>